<gene>
    <name evidence="1" type="ORF">DB88DRAFT_376441</name>
</gene>
<name>A0AAD9FQ90_PAPLA</name>
<dbReference type="EMBL" id="JAODAN010000009">
    <property type="protein sequence ID" value="KAK1921972.1"/>
    <property type="molecule type" value="Genomic_DNA"/>
</dbReference>
<sequence length="141" mass="15602">MEVQDGGARTHTQPPKRSDTVHVTFHFYKSAVLLSLPGSTTLGSLKSHLLPALQPFSAILELVPTSEADIQLYEEKIAVEGAESQGELRLLDKDPQNKSLVVLGWPRWKRVFVSFRGKDGQFGEPVYTIPSPDDGEDEQEA</sequence>
<organism evidence="1 2">
    <name type="scientific">Papiliotrema laurentii</name>
    <name type="common">Cryptococcus laurentii</name>
    <dbReference type="NCBI Taxonomy" id="5418"/>
    <lineage>
        <taxon>Eukaryota</taxon>
        <taxon>Fungi</taxon>
        <taxon>Dikarya</taxon>
        <taxon>Basidiomycota</taxon>
        <taxon>Agaricomycotina</taxon>
        <taxon>Tremellomycetes</taxon>
        <taxon>Tremellales</taxon>
        <taxon>Rhynchogastremaceae</taxon>
        <taxon>Papiliotrema</taxon>
    </lineage>
</organism>
<proteinExistence type="predicted"/>
<evidence type="ECO:0000313" key="1">
    <source>
        <dbReference type="EMBL" id="KAK1921972.1"/>
    </source>
</evidence>
<keyword evidence="2" id="KW-1185">Reference proteome</keyword>
<comment type="caution">
    <text evidence="1">The sequence shown here is derived from an EMBL/GenBank/DDBJ whole genome shotgun (WGS) entry which is preliminary data.</text>
</comment>
<dbReference type="AlphaFoldDB" id="A0AAD9FQ90"/>
<dbReference type="Proteomes" id="UP001182556">
    <property type="component" value="Unassembled WGS sequence"/>
</dbReference>
<accession>A0AAD9FQ90</accession>
<evidence type="ECO:0000313" key="2">
    <source>
        <dbReference type="Proteomes" id="UP001182556"/>
    </source>
</evidence>
<protein>
    <submittedName>
        <fullName evidence="1">Uncharacterized protein</fullName>
    </submittedName>
</protein>
<reference evidence="1" key="1">
    <citation type="submission" date="2023-02" db="EMBL/GenBank/DDBJ databases">
        <title>Identification and recombinant expression of a fungal hydrolase from Papiliotrema laurentii that hydrolyzes apple cutin and clears colloidal polyester polyurethane.</title>
        <authorList>
            <consortium name="DOE Joint Genome Institute"/>
            <person name="Roman V.A."/>
            <person name="Bojanowski C."/>
            <person name="Crable B.R."/>
            <person name="Wagner D.N."/>
            <person name="Hung C.S."/>
            <person name="Nadeau L.J."/>
            <person name="Schratz L."/>
            <person name="Haridas S."/>
            <person name="Pangilinan J."/>
            <person name="Lipzen A."/>
            <person name="Na H."/>
            <person name="Yan M."/>
            <person name="Ng V."/>
            <person name="Grigoriev I.V."/>
            <person name="Spatafora J.W."/>
            <person name="Barlow D."/>
            <person name="Biffinger J."/>
            <person name="Kelley-Loughnane N."/>
            <person name="Varaljay V.A."/>
            <person name="Crookes-Goodson W.J."/>
        </authorList>
    </citation>
    <scope>NUCLEOTIDE SEQUENCE</scope>
    <source>
        <strain evidence="1">5307AH</strain>
    </source>
</reference>